<dbReference type="RefSeq" id="XP_018075731.1">
    <property type="nucleotide sequence ID" value="XM_018221862.1"/>
</dbReference>
<dbReference type="AlphaFoldDB" id="A0A194XML9"/>
<keyword evidence="3" id="KW-1185">Reference proteome</keyword>
<evidence type="ECO:0000259" key="1">
    <source>
        <dbReference type="Pfam" id="PF20150"/>
    </source>
</evidence>
<dbReference type="KEGG" id="psco:LY89DRAFT_770729"/>
<sequence length="144" mass="16191">MEILPNSRAFTLFPQLPVELRRAIWEHAANLPRNLDVWALWGGPRYILDTRDEKFELATRQPIPGVLLASKKSREATQKYFELGYGVEIKGRLGGKVVIPPKVPRNLSADTICPMGIYTASSQEALWRDHPTACWAINVAPSHS</sequence>
<dbReference type="InParanoid" id="A0A194XML9"/>
<reference evidence="2 3" key="1">
    <citation type="submission" date="2015-10" db="EMBL/GenBank/DDBJ databases">
        <title>Full genome of DAOMC 229536 Phialocephala scopiformis, a fungal endophyte of spruce producing the potent anti-insectan compound rugulosin.</title>
        <authorList>
            <consortium name="DOE Joint Genome Institute"/>
            <person name="Walker A.K."/>
            <person name="Frasz S.L."/>
            <person name="Seifert K.A."/>
            <person name="Miller J.D."/>
            <person name="Mondo S.J."/>
            <person name="Labutti K."/>
            <person name="Lipzen A."/>
            <person name="Dockter R."/>
            <person name="Kennedy M."/>
            <person name="Grigoriev I.V."/>
            <person name="Spatafora J.W."/>
        </authorList>
    </citation>
    <scope>NUCLEOTIDE SEQUENCE [LARGE SCALE GENOMIC DNA]</scope>
    <source>
        <strain evidence="2 3">CBS 120377</strain>
    </source>
</reference>
<evidence type="ECO:0000313" key="3">
    <source>
        <dbReference type="Proteomes" id="UP000070700"/>
    </source>
</evidence>
<dbReference type="Proteomes" id="UP000070700">
    <property type="component" value="Unassembled WGS sequence"/>
</dbReference>
<dbReference type="PANTHER" id="PTHR35910">
    <property type="entry name" value="2EXR DOMAIN-CONTAINING PROTEIN"/>
    <property type="match status" value="1"/>
</dbReference>
<accession>A0A194XML9</accession>
<dbReference type="Pfam" id="PF20150">
    <property type="entry name" value="2EXR"/>
    <property type="match status" value="1"/>
</dbReference>
<organism evidence="2 3">
    <name type="scientific">Mollisia scopiformis</name>
    <name type="common">Conifer needle endophyte fungus</name>
    <name type="synonym">Phialocephala scopiformis</name>
    <dbReference type="NCBI Taxonomy" id="149040"/>
    <lineage>
        <taxon>Eukaryota</taxon>
        <taxon>Fungi</taxon>
        <taxon>Dikarya</taxon>
        <taxon>Ascomycota</taxon>
        <taxon>Pezizomycotina</taxon>
        <taxon>Leotiomycetes</taxon>
        <taxon>Helotiales</taxon>
        <taxon>Mollisiaceae</taxon>
        <taxon>Mollisia</taxon>
    </lineage>
</organism>
<evidence type="ECO:0000313" key="2">
    <source>
        <dbReference type="EMBL" id="KUJ21376.1"/>
    </source>
</evidence>
<dbReference type="OrthoDB" id="3473305at2759"/>
<dbReference type="EMBL" id="KQ947408">
    <property type="protein sequence ID" value="KUJ21376.1"/>
    <property type="molecule type" value="Genomic_DNA"/>
</dbReference>
<protein>
    <recommendedName>
        <fullName evidence="1">2EXR domain-containing protein</fullName>
    </recommendedName>
</protein>
<feature type="domain" description="2EXR" evidence="1">
    <location>
        <begin position="10"/>
        <end position="112"/>
    </location>
</feature>
<proteinExistence type="predicted"/>
<dbReference type="PANTHER" id="PTHR35910:SF6">
    <property type="entry name" value="2EXR DOMAIN-CONTAINING PROTEIN"/>
    <property type="match status" value="1"/>
</dbReference>
<gene>
    <name evidence="2" type="ORF">LY89DRAFT_770729</name>
</gene>
<dbReference type="GeneID" id="28831588"/>
<name>A0A194XML9_MOLSC</name>
<dbReference type="InterPro" id="IPR045518">
    <property type="entry name" value="2EXR"/>
</dbReference>